<dbReference type="Proteomes" id="UP000265520">
    <property type="component" value="Unassembled WGS sequence"/>
</dbReference>
<evidence type="ECO:0000256" key="1">
    <source>
        <dbReference type="SAM" id="MobiDB-lite"/>
    </source>
</evidence>
<accession>A0A392PZQ6</accession>
<feature type="compositionally biased region" description="Polar residues" evidence="1">
    <location>
        <begin position="109"/>
        <end position="120"/>
    </location>
</feature>
<feature type="region of interest" description="Disordered" evidence="1">
    <location>
        <begin position="33"/>
        <end position="73"/>
    </location>
</feature>
<evidence type="ECO:0000313" key="2">
    <source>
        <dbReference type="EMBL" id="MCI17049.1"/>
    </source>
</evidence>
<dbReference type="EMBL" id="LXQA010103653">
    <property type="protein sequence ID" value="MCI17049.1"/>
    <property type="molecule type" value="Genomic_DNA"/>
</dbReference>
<name>A0A392PZQ6_9FABA</name>
<proteinExistence type="predicted"/>
<reference evidence="2 3" key="1">
    <citation type="journal article" date="2018" name="Front. Plant Sci.">
        <title>Red Clover (Trifolium pratense) and Zigzag Clover (T. medium) - A Picture of Genomic Similarities and Differences.</title>
        <authorList>
            <person name="Dluhosova J."/>
            <person name="Istvanek J."/>
            <person name="Nedelnik J."/>
            <person name="Repkova J."/>
        </authorList>
    </citation>
    <scope>NUCLEOTIDE SEQUENCE [LARGE SCALE GENOMIC DNA]</scope>
    <source>
        <strain evidence="3">cv. 10/8</strain>
        <tissue evidence="2">Leaf</tissue>
    </source>
</reference>
<feature type="region of interest" description="Disordered" evidence="1">
    <location>
        <begin position="103"/>
        <end position="129"/>
    </location>
</feature>
<protein>
    <submittedName>
        <fullName evidence="2">C4-dicarboxylate transporter/malic acid transporter</fullName>
    </submittedName>
</protein>
<organism evidence="2 3">
    <name type="scientific">Trifolium medium</name>
    <dbReference type="NCBI Taxonomy" id="97028"/>
    <lineage>
        <taxon>Eukaryota</taxon>
        <taxon>Viridiplantae</taxon>
        <taxon>Streptophyta</taxon>
        <taxon>Embryophyta</taxon>
        <taxon>Tracheophyta</taxon>
        <taxon>Spermatophyta</taxon>
        <taxon>Magnoliopsida</taxon>
        <taxon>eudicotyledons</taxon>
        <taxon>Gunneridae</taxon>
        <taxon>Pentapetalae</taxon>
        <taxon>rosids</taxon>
        <taxon>fabids</taxon>
        <taxon>Fabales</taxon>
        <taxon>Fabaceae</taxon>
        <taxon>Papilionoideae</taxon>
        <taxon>50 kb inversion clade</taxon>
        <taxon>NPAAA clade</taxon>
        <taxon>Hologalegina</taxon>
        <taxon>IRL clade</taxon>
        <taxon>Trifolieae</taxon>
        <taxon>Trifolium</taxon>
    </lineage>
</organism>
<comment type="caution">
    <text evidence="2">The sequence shown here is derived from an EMBL/GenBank/DDBJ whole genome shotgun (WGS) entry which is preliminary data.</text>
</comment>
<evidence type="ECO:0000313" key="3">
    <source>
        <dbReference type="Proteomes" id="UP000265520"/>
    </source>
</evidence>
<dbReference type="AlphaFoldDB" id="A0A392PZQ6"/>
<keyword evidence="3" id="KW-1185">Reference proteome</keyword>
<sequence>MPLSSEEVLLQTMNNDKKVFFSGENIIINDSVPLEKTNSKPPKHPKCYSQPMPKGFVYPDGSQTQKFNNHHNQPAGIKMFRDKRFDSFKTWSGGLERQLTILRGKEPAGNTQDGQTTSRTRSIDRPLPVDRYFDALEGPELETLRKGR</sequence>
<feature type="compositionally biased region" description="Polar residues" evidence="1">
    <location>
        <begin position="61"/>
        <end position="72"/>
    </location>
</feature>